<dbReference type="InterPro" id="IPR006626">
    <property type="entry name" value="PbH1"/>
</dbReference>
<gene>
    <name evidence="2" type="ORF">SAMN05421812_11040</name>
</gene>
<proteinExistence type="predicted"/>
<organism evidence="2 3">
    <name type="scientific">Asanoa hainanensis</name>
    <dbReference type="NCBI Taxonomy" id="560556"/>
    <lineage>
        <taxon>Bacteria</taxon>
        <taxon>Bacillati</taxon>
        <taxon>Actinomycetota</taxon>
        <taxon>Actinomycetes</taxon>
        <taxon>Micromonosporales</taxon>
        <taxon>Micromonosporaceae</taxon>
        <taxon>Asanoa</taxon>
    </lineage>
</organism>
<dbReference type="Proteomes" id="UP000198362">
    <property type="component" value="Unassembled WGS sequence"/>
</dbReference>
<dbReference type="SUPFAM" id="SSF51126">
    <property type="entry name" value="Pectin lyase-like"/>
    <property type="match status" value="1"/>
</dbReference>
<evidence type="ECO:0000259" key="1">
    <source>
        <dbReference type="Pfam" id="PF13229"/>
    </source>
</evidence>
<dbReference type="EMBL" id="FZPH01000010">
    <property type="protein sequence ID" value="SNT56846.1"/>
    <property type="molecule type" value="Genomic_DNA"/>
</dbReference>
<protein>
    <submittedName>
        <fullName evidence="2">Right handed beta helix region</fullName>
    </submittedName>
</protein>
<feature type="domain" description="Right handed beta helix" evidence="1">
    <location>
        <begin position="112"/>
        <end position="253"/>
    </location>
</feature>
<accession>A0A239NPQ5</accession>
<name>A0A239NPQ5_9ACTN</name>
<dbReference type="OrthoDB" id="226690at2"/>
<dbReference type="InterPro" id="IPR011050">
    <property type="entry name" value="Pectin_lyase_fold/virulence"/>
</dbReference>
<dbReference type="Pfam" id="PF13229">
    <property type="entry name" value="Beta_helix"/>
    <property type="match status" value="1"/>
</dbReference>
<dbReference type="InterPro" id="IPR012334">
    <property type="entry name" value="Pectin_lyas_fold"/>
</dbReference>
<evidence type="ECO:0000313" key="3">
    <source>
        <dbReference type="Proteomes" id="UP000198362"/>
    </source>
</evidence>
<reference evidence="2 3" key="1">
    <citation type="submission" date="2017-06" db="EMBL/GenBank/DDBJ databases">
        <authorList>
            <person name="Kim H.J."/>
            <person name="Triplett B.A."/>
        </authorList>
    </citation>
    <scope>NUCLEOTIDE SEQUENCE [LARGE SCALE GENOMIC DNA]</scope>
    <source>
        <strain evidence="2 3">CGMCC 4.5593</strain>
    </source>
</reference>
<sequence>MRLGRGLVWVAVGALVVAGLPMIGGTAARAAEPPSTIYVADICHGPSDGTEARPYCSISEAAAVAKPGQTVAVGTGVYPGPFVVPSGQPGKPITFSGYRGAYGRTAIDQNATGPAIVFSGAHDVVVDGFDVGYGQTRPTVVIENSSNITFSDARIVANKDPGVEIKGDSHAVTVSGTTVRAIRARAFVVGAGTTDTVLSGNSVLSTSGVVAPLDPAITVTDAPRTTITNNTVVVDCAAGVAVTGASAGFALYNTIVRSTLLSLPGHCKADAGLDAASVAPVTVSGAATTDGRVDYNVIDPGHGGPLYSWAGADYANPTLFQASTGQGSHDIGADPKLDAVDESSYGAGWSPGDSSPAIDSALADAPGILATDLRGNAHADKPDVANSGGGYVDRGAVELVPTPTVTTAISHTPGGGALDTVFTGDRTYPWPTDGPIGTFLVRGDGQREVRSRDGVVPFTFRGPGQACATVTFSLSGFRLGGSVPYIDSPCMTVGGGYAAITPQRVLDTRSAVGAPDTTPLPSHGQLSFAIPGVAATASAVVLNVAVTKPASSGSLGVMPSDKFWSVGTNLHFVANQTIANLVTVPVHDGKVSLYNDSAGTVHVLADLVGYYANTANGFTAGTPARVLDTRNAIGVPGSVPVGAQGRVIVDVSSRVPAGTTAVALNLTITKPTQSGHITVFPNGSPVPVASNVNFVAGQTVNNMVIAPVVGGKIALAHGGSGAVHVIADLAGWFAPGAGGAFLPTYLSRRLFGPNGVAGLIGPGQSVRVFIDSSQCGPVRCEPRSSVVANLTVESAAAAGYLSIYPYGQPRPVMSVLNFNKGQTVSTQATVGIAEDSFVIFNSSSTTVEVSVDQFGFYFGSVS</sequence>
<dbReference type="SMART" id="SM00710">
    <property type="entry name" value="PbH1"/>
    <property type="match status" value="3"/>
</dbReference>
<keyword evidence="3" id="KW-1185">Reference proteome</keyword>
<dbReference type="InterPro" id="IPR039448">
    <property type="entry name" value="Beta_helix"/>
</dbReference>
<dbReference type="Gene3D" id="2.160.20.10">
    <property type="entry name" value="Single-stranded right-handed beta-helix, Pectin lyase-like"/>
    <property type="match status" value="1"/>
</dbReference>
<evidence type="ECO:0000313" key="2">
    <source>
        <dbReference type="EMBL" id="SNT56846.1"/>
    </source>
</evidence>
<dbReference type="AlphaFoldDB" id="A0A239NPQ5"/>